<name>A0A8J3V3T1_9ACTN</name>
<reference evidence="8" key="1">
    <citation type="submission" date="2021-01" db="EMBL/GenBank/DDBJ databases">
        <title>Whole genome shotgun sequence of Planotetraspora thailandica NBRC 104271.</title>
        <authorList>
            <person name="Komaki H."/>
            <person name="Tamura T."/>
        </authorList>
    </citation>
    <scope>NUCLEOTIDE SEQUENCE</scope>
    <source>
        <strain evidence="8">NBRC 104271</strain>
    </source>
</reference>
<dbReference type="InterPro" id="IPR011990">
    <property type="entry name" value="TPR-like_helical_dom_sf"/>
</dbReference>
<dbReference type="PANTHER" id="PTHR47756">
    <property type="entry name" value="BLL6612 PROTEIN-RELATED"/>
    <property type="match status" value="1"/>
</dbReference>
<evidence type="ECO:0000259" key="6">
    <source>
        <dbReference type="Pfam" id="PF08281"/>
    </source>
</evidence>
<evidence type="ECO:0000259" key="7">
    <source>
        <dbReference type="Pfam" id="PF20239"/>
    </source>
</evidence>
<dbReference type="InterPro" id="IPR013249">
    <property type="entry name" value="RNA_pol_sigma70_r4_t2"/>
</dbReference>
<dbReference type="SUPFAM" id="SSF48452">
    <property type="entry name" value="TPR-like"/>
    <property type="match status" value="1"/>
</dbReference>
<accession>A0A8J3V3T1</accession>
<dbReference type="InterPro" id="IPR013324">
    <property type="entry name" value="RNA_pol_sigma_r3/r4-like"/>
</dbReference>
<dbReference type="GO" id="GO:0016987">
    <property type="term" value="F:sigma factor activity"/>
    <property type="evidence" value="ECO:0007669"/>
    <property type="project" value="UniProtKB-KW"/>
</dbReference>
<protein>
    <submittedName>
        <fullName evidence="8">RNA polymerase sigma factor</fullName>
    </submittedName>
</protein>
<dbReference type="EMBL" id="BOOR01000034">
    <property type="protein sequence ID" value="GII56291.1"/>
    <property type="molecule type" value="Genomic_DNA"/>
</dbReference>
<feature type="domain" description="RNA polymerase sigma-70 region 2" evidence="5">
    <location>
        <begin position="17"/>
        <end position="75"/>
    </location>
</feature>
<dbReference type="RefSeq" id="WP_203946433.1">
    <property type="nucleotide sequence ID" value="NZ_BOOR01000034.1"/>
</dbReference>
<keyword evidence="9" id="KW-1185">Reference proteome</keyword>
<dbReference type="Pfam" id="PF20239">
    <property type="entry name" value="DUF6596"/>
    <property type="match status" value="1"/>
</dbReference>
<evidence type="ECO:0000256" key="3">
    <source>
        <dbReference type="ARBA" id="ARBA00023082"/>
    </source>
</evidence>
<evidence type="ECO:0000313" key="8">
    <source>
        <dbReference type="EMBL" id="GII56291.1"/>
    </source>
</evidence>
<keyword evidence="4" id="KW-0804">Transcription</keyword>
<dbReference type="AlphaFoldDB" id="A0A8J3V3T1"/>
<dbReference type="GO" id="GO:0003677">
    <property type="term" value="F:DNA binding"/>
    <property type="evidence" value="ECO:0007669"/>
    <property type="project" value="InterPro"/>
</dbReference>
<evidence type="ECO:0000256" key="4">
    <source>
        <dbReference type="ARBA" id="ARBA00023163"/>
    </source>
</evidence>
<dbReference type="InterPro" id="IPR046531">
    <property type="entry name" value="DUF6596"/>
</dbReference>
<dbReference type="Proteomes" id="UP000605992">
    <property type="component" value="Unassembled WGS sequence"/>
</dbReference>
<dbReference type="Gene3D" id="1.10.10.10">
    <property type="entry name" value="Winged helix-like DNA-binding domain superfamily/Winged helix DNA-binding domain"/>
    <property type="match status" value="1"/>
</dbReference>
<dbReference type="Gene3D" id="1.10.1740.10">
    <property type="match status" value="1"/>
</dbReference>
<dbReference type="InterPro" id="IPR013325">
    <property type="entry name" value="RNA_pol_sigma_r2"/>
</dbReference>
<keyword evidence="3" id="KW-0731">Sigma factor</keyword>
<dbReference type="Gene3D" id="1.25.40.10">
    <property type="entry name" value="Tetratricopeptide repeat domain"/>
    <property type="match status" value="1"/>
</dbReference>
<dbReference type="PANTHER" id="PTHR47756:SF1">
    <property type="entry name" value="BLL0085 PROTEIN"/>
    <property type="match status" value="1"/>
</dbReference>
<evidence type="ECO:0000313" key="9">
    <source>
        <dbReference type="Proteomes" id="UP000605992"/>
    </source>
</evidence>
<dbReference type="GO" id="GO:0006352">
    <property type="term" value="P:DNA-templated transcription initiation"/>
    <property type="evidence" value="ECO:0007669"/>
    <property type="project" value="InterPro"/>
</dbReference>
<keyword evidence="2" id="KW-0805">Transcription regulation</keyword>
<dbReference type="Pfam" id="PF08281">
    <property type="entry name" value="Sigma70_r4_2"/>
    <property type="match status" value="1"/>
</dbReference>
<dbReference type="SUPFAM" id="SSF88946">
    <property type="entry name" value="Sigma2 domain of RNA polymerase sigma factors"/>
    <property type="match status" value="1"/>
</dbReference>
<comment type="caution">
    <text evidence="8">The sequence shown here is derived from an EMBL/GenBank/DDBJ whole genome shotgun (WGS) entry which is preliminary data.</text>
</comment>
<evidence type="ECO:0000256" key="1">
    <source>
        <dbReference type="ARBA" id="ARBA00010641"/>
    </source>
</evidence>
<evidence type="ECO:0000259" key="5">
    <source>
        <dbReference type="Pfam" id="PF04542"/>
    </source>
</evidence>
<proteinExistence type="inferred from homology"/>
<dbReference type="InterPro" id="IPR036388">
    <property type="entry name" value="WH-like_DNA-bd_sf"/>
</dbReference>
<sequence>MDARRTVEAVWRIESARLVAFLARVIQDVGLAEEIAQETFVCALEQWPQQGVPNNPGAWLTTTAKRRAIDLIRREHVRDQKYAQFAADLQAPGPEGGGTDAELLSLIFVACHPVLSRESRAALALRLVGGLGTEEIARAFLVPAATMGQRITRAKRTLAEAQVPFEVPGDEELPTRLSAVLEVVYLVFNEGYSGTSSDDWIRRELAEDAMRLGRILAGLMPREPEVHGLVALMELQASRFRARTGPNGEPVLLQDQDRSRWDRTLVTHGLASLARAKSTGRPLGPYTVQAAIAACHTRAQRFEDTDWEAIVALYDALAQLAPSPIVELNRAVALLHADGPQAALEALDAIRDDPRMARYHLLGAVRGDVLLRLGRHIEAAEELERAAGLAPTTRERTLLMERAAAATATSPAG</sequence>
<feature type="domain" description="RNA polymerase sigma factor 70 region 4 type 2" evidence="6">
    <location>
        <begin position="108"/>
        <end position="158"/>
    </location>
</feature>
<dbReference type="Pfam" id="PF04542">
    <property type="entry name" value="Sigma70_r2"/>
    <property type="match status" value="1"/>
</dbReference>
<evidence type="ECO:0000256" key="2">
    <source>
        <dbReference type="ARBA" id="ARBA00023015"/>
    </source>
</evidence>
<dbReference type="SUPFAM" id="SSF88659">
    <property type="entry name" value="Sigma3 and sigma4 domains of RNA polymerase sigma factors"/>
    <property type="match status" value="1"/>
</dbReference>
<gene>
    <name evidence="8" type="ORF">Pth03_46800</name>
</gene>
<comment type="similarity">
    <text evidence="1">Belongs to the sigma-70 factor family. ECF subfamily.</text>
</comment>
<dbReference type="InterPro" id="IPR007627">
    <property type="entry name" value="RNA_pol_sigma70_r2"/>
</dbReference>
<organism evidence="8 9">
    <name type="scientific">Planotetraspora thailandica</name>
    <dbReference type="NCBI Taxonomy" id="487172"/>
    <lineage>
        <taxon>Bacteria</taxon>
        <taxon>Bacillati</taxon>
        <taxon>Actinomycetota</taxon>
        <taxon>Actinomycetes</taxon>
        <taxon>Streptosporangiales</taxon>
        <taxon>Streptosporangiaceae</taxon>
        <taxon>Planotetraspora</taxon>
    </lineage>
</organism>
<feature type="domain" description="DUF6596" evidence="7">
    <location>
        <begin position="176"/>
        <end position="276"/>
    </location>
</feature>